<evidence type="ECO:0000256" key="1">
    <source>
        <dbReference type="SAM" id="Phobius"/>
    </source>
</evidence>
<keyword evidence="1" id="KW-0472">Membrane</keyword>
<reference evidence="2 3" key="1">
    <citation type="submission" date="2019-08" db="EMBL/GenBank/DDBJ databases">
        <title>Deep-cultivation of Planctomycetes and their phenomic and genomic characterization uncovers novel biology.</title>
        <authorList>
            <person name="Wiegand S."/>
            <person name="Jogler M."/>
            <person name="Boedeker C."/>
            <person name="Pinto D."/>
            <person name="Vollmers J."/>
            <person name="Rivas-Marin E."/>
            <person name="Kohn T."/>
            <person name="Peeters S.H."/>
            <person name="Heuer A."/>
            <person name="Rast P."/>
            <person name="Oberbeckmann S."/>
            <person name="Bunk B."/>
            <person name="Jeske O."/>
            <person name="Meyerdierks A."/>
            <person name="Storesund J.E."/>
            <person name="Kallscheuer N."/>
            <person name="Luecker S."/>
            <person name="Lage O.M."/>
            <person name="Pohl T."/>
            <person name="Merkel B.J."/>
            <person name="Hornburger P."/>
            <person name="Mueller R.-W."/>
            <person name="Bruemmer F."/>
            <person name="Labrenz M."/>
            <person name="Spormann A.M."/>
            <person name="Op den Camp H."/>
            <person name="Overmann J."/>
            <person name="Amann R."/>
            <person name="Jetten M.S.M."/>
            <person name="Mascher T."/>
            <person name="Medema M.H."/>
            <person name="Devos D.P."/>
            <person name="Kaster A.-K."/>
            <person name="Ovreas L."/>
            <person name="Rohde M."/>
            <person name="Galperin M.Y."/>
            <person name="Jogler C."/>
        </authorList>
    </citation>
    <scope>NUCLEOTIDE SEQUENCE [LARGE SCALE GENOMIC DNA]</scope>
    <source>
        <strain evidence="2 3">OJF2</strain>
        <plasmid evidence="3">pojf2_1</plasmid>
    </source>
</reference>
<dbReference type="KEGG" id="agv:OJF2_79160"/>
<keyword evidence="1" id="KW-1133">Transmembrane helix</keyword>
<protein>
    <recommendedName>
        <fullName evidence="4">Phage holin family protein</fullName>
    </recommendedName>
</protein>
<sequence length="147" mass="15094">MADQKVRNGVAAPGARMSNGVIEGVSSFGTDLATLAGLQVKLVACDIRDSSKSAAPLVGGLVALGTIAGASAVVGLAGFSIWLANVLDIPMGVMMMAVAVAGLVIASIGAFFIVRSLGASFAYFRRSQEELERNIAWIKTTLVHSGR</sequence>
<dbReference type="EMBL" id="CP042998">
    <property type="protein sequence ID" value="QEH39301.1"/>
    <property type="molecule type" value="Genomic_DNA"/>
</dbReference>
<keyword evidence="1" id="KW-0812">Transmembrane</keyword>
<dbReference type="AlphaFoldDB" id="A0A5B9WHD8"/>
<feature type="transmembrane region" description="Helical" evidence="1">
    <location>
        <begin position="57"/>
        <end position="83"/>
    </location>
</feature>
<dbReference type="Proteomes" id="UP000324233">
    <property type="component" value="Plasmid pOJF2_1"/>
</dbReference>
<gene>
    <name evidence="2" type="ORF">OJF2_79160</name>
</gene>
<accession>A0A5B9WHD8</accession>
<name>A0A5B9WHD8_9BACT</name>
<geneLocation type="plasmid" evidence="3">
    <name>pojf2_1</name>
</geneLocation>
<dbReference type="OrthoDB" id="286777at2"/>
<evidence type="ECO:0000313" key="2">
    <source>
        <dbReference type="EMBL" id="QEH39301.1"/>
    </source>
</evidence>
<dbReference type="RefSeq" id="WP_148599186.1">
    <property type="nucleotide sequence ID" value="NZ_CP042998.1"/>
</dbReference>
<keyword evidence="2" id="KW-0614">Plasmid</keyword>
<keyword evidence="3" id="KW-1185">Reference proteome</keyword>
<evidence type="ECO:0008006" key="4">
    <source>
        <dbReference type="Google" id="ProtNLM"/>
    </source>
</evidence>
<proteinExistence type="predicted"/>
<organism evidence="2 3">
    <name type="scientific">Aquisphaera giovannonii</name>
    <dbReference type="NCBI Taxonomy" id="406548"/>
    <lineage>
        <taxon>Bacteria</taxon>
        <taxon>Pseudomonadati</taxon>
        <taxon>Planctomycetota</taxon>
        <taxon>Planctomycetia</taxon>
        <taxon>Isosphaerales</taxon>
        <taxon>Isosphaeraceae</taxon>
        <taxon>Aquisphaera</taxon>
    </lineage>
</organism>
<dbReference type="Pfam" id="PF07332">
    <property type="entry name" value="Phage_holin_3_6"/>
    <property type="match status" value="1"/>
</dbReference>
<feature type="transmembrane region" description="Helical" evidence="1">
    <location>
        <begin position="89"/>
        <end position="114"/>
    </location>
</feature>
<evidence type="ECO:0000313" key="3">
    <source>
        <dbReference type="Proteomes" id="UP000324233"/>
    </source>
</evidence>
<dbReference type="InterPro" id="IPR009937">
    <property type="entry name" value="Phage_holin_3_6"/>
</dbReference>